<feature type="coiled-coil region" evidence="9">
    <location>
        <begin position="149"/>
        <end position="183"/>
    </location>
</feature>
<dbReference type="PANTHER" id="PTHR19321:SF7">
    <property type="entry name" value="65-KDA MICROTUBULE-ASSOCIATED PROTEIN 3"/>
    <property type="match status" value="1"/>
</dbReference>
<comment type="subcellular location">
    <subcellularLocation>
        <location evidence="2">Cytoplasm</location>
        <location evidence="2">Cytoskeleton</location>
    </subcellularLocation>
    <subcellularLocation>
        <location evidence="1">Nucleus</location>
    </subcellularLocation>
</comment>
<evidence type="ECO:0000256" key="10">
    <source>
        <dbReference type="SAM" id="MobiDB-lite"/>
    </source>
</evidence>
<keyword evidence="5" id="KW-0597">Phosphoprotein</keyword>
<gene>
    <name evidence="11" type="ORF">C2S53_012571</name>
</gene>
<keyword evidence="8" id="KW-0539">Nucleus</keyword>
<dbReference type="GO" id="GO:0005819">
    <property type="term" value="C:spindle"/>
    <property type="evidence" value="ECO:0007669"/>
    <property type="project" value="TreeGrafter"/>
</dbReference>
<evidence type="ECO:0000313" key="11">
    <source>
        <dbReference type="EMBL" id="KAH6828051.1"/>
    </source>
</evidence>
<keyword evidence="4" id="KW-0963">Cytoplasm</keyword>
<evidence type="ECO:0000256" key="1">
    <source>
        <dbReference type="ARBA" id="ARBA00004123"/>
    </source>
</evidence>
<sequence length="724" mass="82292">MPACKKKMLLRMESALGSLLHELQRIWDEVGESDDERDRVLLELEQECLEVYRRKVDQANRCRAQLRQEIADAEAELAAICSAMGERPVHIRQSDQNPENLKAELRMILPQIQELRKRKKDRKNKVFEVLIEIQSIKNEICSSNGLSSNETALDEVDLSIEKLEELHKELQALQKEKSKRLRMTLDGLNSLHSLCVVLGLDFKKIANKIHPSLGEVESSKNISNSTMEQLGNVIQQLRELKLQRMQQAYLTTSLLELWNLMDTPIEEQQIFQKVTCKLAASEDEITEPDILSIDYINYVAAEVSRLEELKASKMKELVFKKKAELEAISRKTHLIPERESEMEKGIHAIESGPVDAASMLDQIELKIARAKEEALSRKEILEKVEKWMALCEEESWLEKYNRDDNRYTAGRGAHLTLKRAEKARALVNKLPAMVETLASKTIAWENEKGIEFFYDGVRLLTMLEGYKVLRKEKELQRKRQRDQKKHQGQLLTKQEALYGSKPSPIKNPSVNKAPRLSYGGASNRKVSLGAPVPQTCVTPSAKATPNMRIAKKSECINQDRRKDDRPAAFSSVRRKGLSMAGVKQHSSNLLNAREAELPMMRKPFSPIASATPSKTNAANIMEELHRKHDELRQKLLTINSTPPKMISTAGQENRTPQKTLTHSTPPMVFIPMQTAITPASIQTTTIVPALSSTKSVEDEIEYSFEERRAQFVLPRSPLMKVAQV</sequence>
<keyword evidence="7" id="KW-0206">Cytoskeleton</keyword>
<comment type="caution">
    <text evidence="11">The sequence shown here is derived from an EMBL/GenBank/DDBJ whole genome shotgun (WGS) entry which is preliminary data.</text>
</comment>
<keyword evidence="6" id="KW-0493">Microtubule</keyword>
<name>A0AAD4J742_PERFH</name>
<accession>A0AAD4J742</accession>
<feature type="compositionally biased region" description="Basic residues" evidence="10">
    <location>
        <begin position="478"/>
        <end position="487"/>
    </location>
</feature>
<dbReference type="EMBL" id="SDAM02000131">
    <property type="protein sequence ID" value="KAH6828051.1"/>
    <property type="molecule type" value="Genomic_DNA"/>
</dbReference>
<evidence type="ECO:0000313" key="12">
    <source>
        <dbReference type="Proteomes" id="UP001190926"/>
    </source>
</evidence>
<dbReference type="InterPro" id="IPR007145">
    <property type="entry name" value="MAP65_Ase1_PRC1"/>
</dbReference>
<feature type="coiled-coil region" evidence="9">
    <location>
        <begin position="614"/>
        <end position="641"/>
    </location>
</feature>
<dbReference type="PANTHER" id="PTHR19321">
    <property type="entry name" value="PROTEIN REGULATOR OF CYTOKINESIS 1 PRC1-RELATED"/>
    <property type="match status" value="1"/>
</dbReference>
<dbReference type="GO" id="GO:0005874">
    <property type="term" value="C:microtubule"/>
    <property type="evidence" value="ECO:0007669"/>
    <property type="project" value="UniProtKB-KW"/>
</dbReference>
<dbReference type="GO" id="GO:0005737">
    <property type="term" value="C:cytoplasm"/>
    <property type="evidence" value="ECO:0007669"/>
    <property type="project" value="TreeGrafter"/>
</dbReference>
<dbReference type="GO" id="GO:0008017">
    <property type="term" value="F:microtubule binding"/>
    <property type="evidence" value="ECO:0007669"/>
    <property type="project" value="InterPro"/>
</dbReference>
<reference evidence="11 12" key="1">
    <citation type="journal article" date="2021" name="Nat. Commun.">
        <title>Incipient diploidization of the medicinal plant Perilla within 10,000 years.</title>
        <authorList>
            <person name="Zhang Y."/>
            <person name="Shen Q."/>
            <person name="Leng L."/>
            <person name="Zhang D."/>
            <person name="Chen S."/>
            <person name="Shi Y."/>
            <person name="Ning Z."/>
            <person name="Chen S."/>
        </authorList>
    </citation>
    <scope>NUCLEOTIDE SEQUENCE [LARGE SCALE GENOMIC DNA]</scope>
    <source>
        <strain evidence="12">cv. PC099</strain>
    </source>
</reference>
<evidence type="ECO:0000256" key="3">
    <source>
        <dbReference type="ARBA" id="ARBA00006187"/>
    </source>
</evidence>
<dbReference type="Proteomes" id="UP001190926">
    <property type="component" value="Unassembled WGS sequence"/>
</dbReference>
<dbReference type="GO" id="GO:0000226">
    <property type="term" value="P:microtubule cytoskeleton organization"/>
    <property type="evidence" value="ECO:0007669"/>
    <property type="project" value="InterPro"/>
</dbReference>
<dbReference type="Pfam" id="PF03999">
    <property type="entry name" value="MAP65_ASE1"/>
    <property type="match status" value="1"/>
</dbReference>
<dbReference type="GO" id="GO:0005634">
    <property type="term" value="C:nucleus"/>
    <property type="evidence" value="ECO:0007669"/>
    <property type="project" value="UniProtKB-SubCell"/>
</dbReference>
<feature type="coiled-coil region" evidence="9">
    <location>
        <begin position="49"/>
        <end position="83"/>
    </location>
</feature>
<evidence type="ECO:0000256" key="4">
    <source>
        <dbReference type="ARBA" id="ARBA00022490"/>
    </source>
</evidence>
<protein>
    <submittedName>
        <fullName evidence="11">Microtubule associated protein family protein</fullName>
    </submittedName>
</protein>
<dbReference type="AlphaFoldDB" id="A0AAD4J742"/>
<evidence type="ECO:0000256" key="7">
    <source>
        <dbReference type="ARBA" id="ARBA00023212"/>
    </source>
</evidence>
<evidence type="ECO:0000256" key="6">
    <source>
        <dbReference type="ARBA" id="ARBA00022701"/>
    </source>
</evidence>
<dbReference type="FunFam" id="1.20.58.1520:FF:000002">
    <property type="entry name" value="65-kDa microtubule-associated protein 6"/>
    <property type="match status" value="1"/>
</dbReference>
<evidence type="ECO:0000256" key="8">
    <source>
        <dbReference type="ARBA" id="ARBA00023242"/>
    </source>
</evidence>
<dbReference type="Gene3D" id="1.20.58.1520">
    <property type="match status" value="1"/>
</dbReference>
<proteinExistence type="inferred from homology"/>
<keyword evidence="12" id="KW-1185">Reference proteome</keyword>
<organism evidence="11 12">
    <name type="scientific">Perilla frutescens var. hirtella</name>
    <name type="common">Perilla citriodora</name>
    <name type="synonym">Perilla setoyensis</name>
    <dbReference type="NCBI Taxonomy" id="608512"/>
    <lineage>
        <taxon>Eukaryota</taxon>
        <taxon>Viridiplantae</taxon>
        <taxon>Streptophyta</taxon>
        <taxon>Embryophyta</taxon>
        <taxon>Tracheophyta</taxon>
        <taxon>Spermatophyta</taxon>
        <taxon>Magnoliopsida</taxon>
        <taxon>eudicotyledons</taxon>
        <taxon>Gunneridae</taxon>
        <taxon>Pentapetalae</taxon>
        <taxon>asterids</taxon>
        <taxon>lamiids</taxon>
        <taxon>Lamiales</taxon>
        <taxon>Lamiaceae</taxon>
        <taxon>Nepetoideae</taxon>
        <taxon>Elsholtzieae</taxon>
        <taxon>Perilla</taxon>
    </lineage>
</organism>
<evidence type="ECO:0000256" key="2">
    <source>
        <dbReference type="ARBA" id="ARBA00004245"/>
    </source>
</evidence>
<comment type="similarity">
    <text evidence="3">Belongs to the MAP65/ASE1 family.</text>
</comment>
<keyword evidence="9" id="KW-0175">Coiled coil</keyword>
<evidence type="ECO:0000256" key="9">
    <source>
        <dbReference type="SAM" id="Coils"/>
    </source>
</evidence>
<feature type="region of interest" description="Disordered" evidence="10">
    <location>
        <begin position="474"/>
        <end position="518"/>
    </location>
</feature>
<evidence type="ECO:0000256" key="5">
    <source>
        <dbReference type="ARBA" id="ARBA00022553"/>
    </source>
</evidence>